<organism evidence="3 4">
    <name type="scientific">Tatumella morbirosei</name>
    <dbReference type="NCBI Taxonomy" id="642227"/>
    <lineage>
        <taxon>Bacteria</taxon>
        <taxon>Pseudomonadati</taxon>
        <taxon>Pseudomonadota</taxon>
        <taxon>Gammaproteobacteria</taxon>
        <taxon>Enterobacterales</taxon>
        <taxon>Erwiniaceae</taxon>
        <taxon>Tatumella</taxon>
    </lineage>
</organism>
<dbReference type="Gene3D" id="3.10.450.50">
    <property type="match status" value="1"/>
</dbReference>
<keyword evidence="3" id="KW-0378">Hydrolase</keyword>
<dbReference type="InterPro" id="IPR050266">
    <property type="entry name" value="AB_hydrolase_sf"/>
</dbReference>
<dbReference type="EMBL" id="JPKR02000003">
    <property type="protein sequence ID" value="KGD73009.1"/>
    <property type="molecule type" value="Genomic_DNA"/>
</dbReference>
<feature type="domain" description="SnoaL-like" evidence="2">
    <location>
        <begin position="17"/>
        <end position="124"/>
    </location>
</feature>
<dbReference type="AlphaFoldDB" id="A0A095T935"/>
<evidence type="ECO:0000259" key="1">
    <source>
        <dbReference type="Pfam" id="PF00561"/>
    </source>
</evidence>
<dbReference type="eggNOG" id="COG3631">
    <property type="taxonomic scope" value="Bacteria"/>
</dbReference>
<dbReference type="SUPFAM" id="SSF53474">
    <property type="entry name" value="alpha/beta-Hydrolases"/>
    <property type="match status" value="1"/>
</dbReference>
<dbReference type="Proteomes" id="UP000029577">
    <property type="component" value="Unassembled WGS sequence"/>
</dbReference>
<dbReference type="eggNOG" id="COG2267">
    <property type="taxonomic scope" value="Bacteria"/>
</dbReference>
<dbReference type="InterPro" id="IPR029058">
    <property type="entry name" value="AB_hydrolase_fold"/>
</dbReference>
<dbReference type="RefSeq" id="WP_038020665.1">
    <property type="nucleotide sequence ID" value="NZ_JPKR02000003.1"/>
</dbReference>
<evidence type="ECO:0000313" key="3">
    <source>
        <dbReference type="EMBL" id="KGD73009.1"/>
    </source>
</evidence>
<gene>
    <name evidence="3" type="ORF">HA49_12450</name>
</gene>
<dbReference type="SUPFAM" id="SSF54427">
    <property type="entry name" value="NTF2-like"/>
    <property type="match status" value="1"/>
</dbReference>
<dbReference type="InterPro" id="IPR000073">
    <property type="entry name" value="AB_hydrolase_1"/>
</dbReference>
<reference evidence="3" key="1">
    <citation type="submission" date="2014-12" db="EMBL/GenBank/DDBJ databases">
        <title>The draft genome of the Tatumella morbirosei type strain, LMG23360T isolated from pineapple rot.</title>
        <authorList>
            <person name="Smits T.H."/>
            <person name="Palmer M."/>
            <person name="Venter S.N."/>
            <person name="Duffy B."/>
            <person name="Steenkamp E.T."/>
            <person name="Chan W.Y."/>
            <person name="Coutinho T.A."/>
            <person name="Coetzee M.P."/>
            <person name="De Maayer P."/>
        </authorList>
    </citation>
    <scope>NUCLEOTIDE SEQUENCE [LARGE SCALE GENOMIC DNA]</scope>
    <source>
        <strain evidence="3">LMG 23360</strain>
    </source>
</reference>
<protein>
    <submittedName>
        <fullName evidence="3">Hydrolase</fullName>
    </submittedName>
</protein>
<sequence>MQATITGKFTDSRQVAENWFSAFAAGDISRLTGLLSDDVVWHVDGDPGVSTVGLLQGREKVVTWLKSFPQNFHAREFVISHYYGDQENVLAIGRFRHTILSTGQTVGSDMVIHFTVRDQQICRYQIYEDSLLLKQAFTVQQQPVHQQVRLNGTVYRYLDIGEGPILLFAHGLFLDGQAFRAQYKVLSQSYRCIVMDMPGHGQSSHSPSGWTLNTIAEDLALMIQELFHRPVTFIGQSQGGMVGIRLAARFPELVERMVLIGTSAREEPEFRITDWQLRCEILQNGTQQQRSQLFDRIQPLLNSRRWLEQFPQQAADDRQRMLHQDPQAMALALTAAVFTRGDIRSLLPDITVPVLVICGEDDPATPPELSMEIAHSLVSSELALLPETGHHPMLESAGQVTSLIRQFLEGPPRSA</sequence>
<dbReference type="Pfam" id="PF12680">
    <property type="entry name" value="SnoaL_2"/>
    <property type="match status" value="1"/>
</dbReference>
<dbReference type="InterPro" id="IPR032710">
    <property type="entry name" value="NTF2-like_dom_sf"/>
</dbReference>
<name>A0A095T935_9GAMM</name>
<feature type="domain" description="AB hydrolase-1" evidence="1">
    <location>
        <begin position="164"/>
        <end position="396"/>
    </location>
</feature>
<comment type="caution">
    <text evidence="3">The sequence shown here is derived from an EMBL/GenBank/DDBJ whole genome shotgun (WGS) entry which is preliminary data.</text>
</comment>
<dbReference type="STRING" id="642227.HA49_12450"/>
<accession>A0A095T935</accession>
<dbReference type="Pfam" id="PF00561">
    <property type="entry name" value="Abhydrolase_1"/>
    <property type="match status" value="1"/>
</dbReference>
<evidence type="ECO:0000259" key="2">
    <source>
        <dbReference type="Pfam" id="PF12680"/>
    </source>
</evidence>
<keyword evidence="4" id="KW-1185">Reference proteome</keyword>
<dbReference type="GO" id="GO:0016787">
    <property type="term" value="F:hydrolase activity"/>
    <property type="evidence" value="ECO:0007669"/>
    <property type="project" value="UniProtKB-KW"/>
</dbReference>
<dbReference type="InterPro" id="IPR037401">
    <property type="entry name" value="SnoaL-like"/>
</dbReference>
<dbReference type="Gene3D" id="3.40.50.1820">
    <property type="entry name" value="alpha/beta hydrolase"/>
    <property type="match status" value="1"/>
</dbReference>
<dbReference type="OrthoDB" id="9780765at2"/>
<evidence type="ECO:0000313" key="4">
    <source>
        <dbReference type="Proteomes" id="UP000029577"/>
    </source>
</evidence>
<proteinExistence type="predicted"/>
<dbReference type="PRINTS" id="PR00111">
    <property type="entry name" value="ABHYDROLASE"/>
</dbReference>
<dbReference type="PANTHER" id="PTHR43798">
    <property type="entry name" value="MONOACYLGLYCEROL LIPASE"/>
    <property type="match status" value="1"/>
</dbReference>